<organism evidence="2 3">
    <name type="scientific">Fusibacillus kribbianus</name>
    <dbReference type="NCBI Taxonomy" id="3044208"/>
    <lineage>
        <taxon>Bacteria</taxon>
        <taxon>Bacillati</taxon>
        <taxon>Bacillota</taxon>
        <taxon>Clostridia</taxon>
        <taxon>Lachnospirales</taxon>
        <taxon>Lachnospiraceae</taxon>
        <taxon>Fusibacillus</taxon>
    </lineage>
</organism>
<dbReference type="PROSITE" id="PS51257">
    <property type="entry name" value="PROKAR_LIPOPROTEIN"/>
    <property type="match status" value="1"/>
</dbReference>
<evidence type="ECO:0000313" key="3">
    <source>
        <dbReference type="Proteomes" id="UP001300383"/>
    </source>
</evidence>
<keyword evidence="2" id="KW-0645">Protease</keyword>
<dbReference type="GO" id="GO:0008233">
    <property type="term" value="F:peptidase activity"/>
    <property type="evidence" value="ECO:0007669"/>
    <property type="project" value="UniProtKB-KW"/>
</dbReference>
<evidence type="ECO:0000313" key="2">
    <source>
        <dbReference type="EMBL" id="MDI9243376.1"/>
    </source>
</evidence>
<dbReference type="RefSeq" id="WP_283231800.1">
    <property type="nucleotide sequence ID" value="NZ_JASGBQ010000032.1"/>
</dbReference>
<dbReference type="Pfam" id="PF14343">
    <property type="entry name" value="PrcB_C"/>
    <property type="match status" value="1"/>
</dbReference>
<comment type="caution">
    <text evidence="2">The sequence shown here is derived from an EMBL/GenBank/DDBJ whole genome shotgun (WGS) entry which is preliminary data.</text>
</comment>
<dbReference type="InterPro" id="IPR025748">
    <property type="entry name" value="PrcB_C_dom"/>
</dbReference>
<dbReference type="Proteomes" id="UP001300383">
    <property type="component" value="Unassembled WGS sequence"/>
</dbReference>
<dbReference type="EMBL" id="JASGBQ010000032">
    <property type="protein sequence ID" value="MDI9243376.1"/>
    <property type="molecule type" value="Genomic_DNA"/>
</dbReference>
<sequence length="143" mass="15817">MAMKIRTGNRGRWGVLLLLFLLLLLISGCGKGGGKGDREPLDYEVMEEGQLPPELKTIIEEKKQAEFKLTYVLDGALYLVVGLGKQETGGYSISVRDLYLEGGSICLETESMGPSQGEEVSKTPSYPYLVLKLPYREEPVVFL</sequence>
<dbReference type="GO" id="GO:0006508">
    <property type="term" value="P:proteolysis"/>
    <property type="evidence" value="ECO:0007669"/>
    <property type="project" value="UniProtKB-KW"/>
</dbReference>
<dbReference type="AlphaFoldDB" id="A0AAP4BB93"/>
<protein>
    <submittedName>
        <fullName evidence="2">Protease complex subunit PrcB family protein</fullName>
    </submittedName>
</protein>
<gene>
    <name evidence="2" type="ORF">QJ036_13055</name>
</gene>
<accession>A0AAP4BB93</accession>
<keyword evidence="2" id="KW-0378">Hydrolase</keyword>
<feature type="domain" description="PrcB C-terminal" evidence="1">
    <location>
        <begin position="77"/>
        <end position="134"/>
    </location>
</feature>
<evidence type="ECO:0000259" key="1">
    <source>
        <dbReference type="Pfam" id="PF14343"/>
    </source>
</evidence>
<name>A0AAP4BB93_9FIRM</name>
<reference evidence="2 3" key="1">
    <citation type="submission" date="2023-05" db="EMBL/GenBank/DDBJ databases">
        <title>[ruminococcus] sp. nov., isolated from a pig farm feces dump.</title>
        <authorList>
            <person name="Chang Y.-H."/>
        </authorList>
    </citation>
    <scope>NUCLEOTIDE SEQUENCE [LARGE SCALE GENOMIC DNA]</scope>
    <source>
        <strain evidence="2 3">YH-rum2234</strain>
    </source>
</reference>
<proteinExistence type="predicted"/>
<keyword evidence="3" id="KW-1185">Reference proteome</keyword>